<evidence type="ECO:0000313" key="8">
    <source>
        <dbReference type="EMBL" id="ARO13856.1"/>
    </source>
</evidence>
<dbReference type="STRING" id="92947.BVG79_00504"/>
<dbReference type="GO" id="GO:0005886">
    <property type="term" value="C:plasma membrane"/>
    <property type="evidence" value="ECO:0007669"/>
    <property type="project" value="UniProtKB-SubCell"/>
</dbReference>
<evidence type="ECO:0000313" key="9">
    <source>
        <dbReference type="Proteomes" id="UP000242447"/>
    </source>
</evidence>
<proteinExistence type="inferred from homology"/>
<evidence type="ECO:0000256" key="6">
    <source>
        <dbReference type="SAM" id="MobiDB-lite"/>
    </source>
</evidence>
<evidence type="ECO:0000256" key="4">
    <source>
        <dbReference type="ARBA" id="ARBA00022475"/>
    </source>
</evidence>
<dbReference type="PROSITE" id="PS50893">
    <property type="entry name" value="ABC_TRANSPORTER_2"/>
    <property type="match status" value="1"/>
</dbReference>
<feature type="compositionally biased region" description="Basic and acidic residues" evidence="6">
    <location>
        <begin position="143"/>
        <end position="158"/>
    </location>
</feature>
<dbReference type="InterPro" id="IPR027417">
    <property type="entry name" value="P-loop_NTPase"/>
</dbReference>
<dbReference type="Proteomes" id="UP000242447">
    <property type="component" value="Chromosome"/>
</dbReference>
<feature type="region of interest" description="Disordered" evidence="6">
    <location>
        <begin position="115"/>
        <end position="187"/>
    </location>
</feature>
<dbReference type="KEGG" id="kro:BVG79_00504"/>
<keyword evidence="4" id="KW-1003">Cell membrane</keyword>
<comment type="subcellular location">
    <subcellularLocation>
        <location evidence="1">Cell membrane</location>
        <topology evidence="1">Peripheral membrane protein</topology>
    </subcellularLocation>
</comment>
<evidence type="ECO:0000259" key="7">
    <source>
        <dbReference type="PROSITE" id="PS50893"/>
    </source>
</evidence>
<dbReference type="SUPFAM" id="SSF52540">
    <property type="entry name" value="P-loop containing nucleoside triphosphate hydrolases"/>
    <property type="match status" value="1"/>
</dbReference>
<dbReference type="InterPro" id="IPR003439">
    <property type="entry name" value="ABC_transporter-like_ATP-bd"/>
</dbReference>
<comment type="similarity">
    <text evidence="2">Belongs to the ABC transporter superfamily.</text>
</comment>
<dbReference type="EMBL" id="CP019937">
    <property type="protein sequence ID" value="ARO13856.1"/>
    <property type="molecule type" value="Genomic_DNA"/>
</dbReference>
<dbReference type="GO" id="GO:0005524">
    <property type="term" value="F:ATP binding"/>
    <property type="evidence" value="ECO:0007669"/>
    <property type="project" value="InterPro"/>
</dbReference>
<keyword evidence="9" id="KW-1185">Reference proteome</keyword>
<dbReference type="GO" id="GO:0016887">
    <property type="term" value="F:ATP hydrolysis activity"/>
    <property type="evidence" value="ECO:0007669"/>
    <property type="project" value="InterPro"/>
</dbReference>
<evidence type="ECO:0000256" key="5">
    <source>
        <dbReference type="ARBA" id="ARBA00023136"/>
    </source>
</evidence>
<feature type="domain" description="ABC transporter" evidence="7">
    <location>
        <begin position="2"/>
        <end position="136"/>
    </location>
</feature>
<evidence type="ECO:0000256" key="3">
    <source>
        <dbReference type="ARBA" id="ARBA00022448"/>
    </source>
</evidence>
<sequence length="206" mass="22234">MSEIHALQKRFGEVEVLWSIDLKVNKGELVFVIGPSGSGEQQQRVAIARALALAPKVMPFDEPTSALDPELVGSVLRVMKDLKARGMTMLVVSHEMGFAREAADRVVFMDKGHVVESGTPRTSSRTPNLNGCANSLHASSTKHPQDKDRHHDENENRRGANRRHSTCGNARSGCCTHAGPDGSGPCTGCRVSVVSRNDADDVLSPL</sequence>
<dbReference type="Gene3D" id="3.40.50.300">
    <property type="entry name" value="P-loop containing nucleotide triphosphate hydrolases"/>
    <property type="match status" value="2"/>
</dbReference>
<keyword evidence="5" id="KW-0472">Membrane</keyword>
<keyword evidence="3" id="KW-0813">Transport</keyword>
<protein>
    <submittedName>
        <fullName evidence="8">ABC transporter related</fullName>
    </submittedName>
</protein>
<gene>
    <name evidence="8" type="ORF">BVG79_00504</name>
</gene>
<dbReference type="PANTHER" id="PTHR43166:SF9">
    <property type="entry name" value="GLUTAMATE_ASPARTATE IMPORT ATP-BINDING PROTEIN GLTL"/>
    <property type="match status" value="1"/>
</dbReference>
<dbReference type="PANTHER" id="PTHR43166">
    <property type="entry name" value="AMINO ACID IMPORT ATP-BINDING PROTEIN"/>
    <property type="match status" value="1"/>
</dbReference>
<feature type="compositionally biased region" description="Polar residues" evidence="6">
    <location>
        <begin position="119"/>
        <end position="142"/>
    </location>
</feature>
<dbReference type="InterPro" id="IPR050086">
    <property type="entry name" value="MetN_ABC_transporter-like"/>
</dbReference>
<evidence type="ECO:0000256" key="2">
    <source>
        <dbReference type="ARBA" id="ARBA00005417"/>
    </source>
</evidence>
<organism evidence="8 9">
    <name type="scientific">Ketogulonicigenium robustum</name>
    <dbReference type="NCBI Taxonomy" id="92947"/>
    <lineage>
        <taxon>Bacteria</taxon>
        <taxon>Pseudomonadati</taxon>
        <taxon>Pseudomonadota</taxon>
        <taxon>Alphaproteobacteria</taxon>
        <taxon>Rhodobacterales</taxon>
        <taxon>Roseobacteraceae</taxon>
        <taxon>Ketogulonicigenium</taxon>
    </lineage>
</organism>
<dbReference type="AlphaFoldDB" id="A0A1W6NX87"/>
<evidence type="ECO:0000256" key="1">
    <source>
        <dbReference type="ARBA" id="ARBA00004202"/>
    </source>
</evidence>
<name>A0A1W6NX87_9RHOB</name>
<reference evidence="8 9" key="1">
    <citation type="submission" date="2017-02" db="EMBL/GenBank/DDBJ databases">
        <title>Ketogulonicigenium robustum SPU B003 Genome sequencing and assembly.</title>
        <authorList>
            <person name="Li Y."/>
            <person name="Liu L."/>
            <person name="Wang C."/>
            <person name="Zhang M."/>
            <person name="Zhang T."/>
            <person name="Zhang Y."/>
        </authorList>
    </citation>
    <scope>NUCLEOTIDE SEQUENCE [LARGE SCALE GENOMIC DNA]</scope>
    <source>
        <strain evidence="8 9">SPU_B003</strain>
    </source>
</reference>
<accession>A0A1W6NX87</accession>